<evidence type="ECO:0000313" key="1">
    <source>
        <dbReference type="EMBL" id="OGY86539.1"/>
    </source>
</evidence>
<dbReference type="EMBL" id="MHKI01000018">
    <property type="protein sequence ID" value="OGY86539.1"/>
    <property type="molecule type" value="Genomic_DNA"/>
</dbReference>
<organism evidence="1 2">
    <name type="scientific">Candidatus Kerfeldbacteria bacterium RIFOXYB2_FULL_38_14</name>
    <dbReference type="NCBI Taxonomy" id="1798547"/>
    <lineage>
        <taxon>Bacteria</taxon>
        <taxon>Candidatus Kerfeldiibacteriota</taxon>
    </lineage>
</organism>
<gene>
    <name evidence="1" type="ORF">A2319_02115</name>
</gene>
<protein>
    <recommendedName>
        <fullName evidence="3">BioF2-like acetyltransferase domain-containing protein</fullName>
    </recommendedName>
</protein>
<proteinExistence type="predicted"/>
<accession>A0A1G2BD71</accession>
<dbReference type="Proteomes" id="UP000176420">
    <property type="component" value="Unassembled WGS sequence"/>
</dbReference>
<comment type="caution">
    <text evidence="1">The sequence shown here is derived from an EMBL/GenBank/DDBJ whole genome shotgun (WGS) entry which is preliminary data.</text>
</comment>
<reference evidence="1 2" key="1">
    <citation type="journal article" date="2016" name="Nat. Commun.">
        <title>Thousands of microbial genomes shed light on interconnected biogeochemical processes in an aquifer system.</title>
        <authorList>
            <person name="Anantharaman K."/>
            <person name="Brown C.T."/>
            <person name="Hug L.A."/>
            <person name="Sharon I."/>
            <person name="Castelle C.J."/>
            <person name="Probst A.J."/>
            <person name="Thomas B.C."/>
            <person name="Singh A."/>
            <person name="Wilkins M.J."/>
            <person name="Karaoz U."/>
            <person name="Brodie E.L."/>
            <person name="Williams K.H."/>
            <person name="Hubbard S.S."/>
            <person name="Banfield J.F."/>
        </authorList>
    </citation>
    <scope>NUCLEOTIDE SEQUENCE [LARGE SCALE GENOMIC DNA]</scope>
</reference>
<sequence length="255" mass="29716">MKPIEYRKYITWKIFLENIKDPYIFFGKKPKKRIKRSLEKINAQAEYKFKIVDVDNSFLEKFTPLYKNNINEKFTPIIYDVVDNILENQKNGRQYKAISVFKKDEFVGGLIFSIRKNSLSAAYKVFPKELDNFKLPISPTHIAEYLFINYAINCGKEFISHGRDLNAFGFKYNIGLAIFKLSLGCIPFVSISDNNEILTLSQFPDNKDILLFIGKDIDSQINQMILLSKQSEDNLREKYKELFNNSAIKLSIINS</sequence>
<name>A0A1G2BD71_9BACT</name>
<dbReference type="AlphaFoldDB" id="A0A1G2BD71"/>
<evidence type="ECO:0000313" key="2">
    <source>
        <dbReference type="Proteomes" id="UP000176420"/>
    </source>
</evidence>
<evidence type="ECO:0008006" key="3">
    <source>
        <dbReference type="Google" id="ProtNLM"/>
    </source>
</evidence>